<protein>
    <submittedName>
        <fullName evidence="1">Uncharacterized protein</fullName>
    </submittedName>
</protein>
<comment type="caution">
    <text evidence="1">The sequence shown here is derived from an EMBL/GenBank/DDBJ whole genome shotgun (WGS) entry which is preliminary data.</text>
</comment>
<dbReference type="EMBL" id="CM024812">
    <property type="protein sequence ID" value="KAG8004544.1"/>
    <property type="molecule type" value="Genomic_DNA"/>
</dbReference>
<evidence type="ECO:0000313" key="2">
    <source>
        <dbReference type="Proteomes" id="UP000805704"/>
    </source>
</evidence>
<reference evidence="1" key="1">
    <citation type="submission" date="2020-04" db="EMBL/GenBank/DDBJ databases">
        <title>A chromosome-scale assembly and high-density genetic map of the yellow drum (Nibea albiflora) genome.</title>
        <authorList>
            <person name="Xu D."/>
            <person name="Zhang W."/>
            <person name="Chen R."/>
            <person name="Tan P."/>
            <person name="Wang L."/>
            <person name="Song H."/>
            <person name="Tian L."/>
            <person name="Zhu Q."/>
            <person name="Wang B."/>
        </authorList>
    </citation>
    <scope>NUCLEOTIDE SEQUENCE</scope>
    <source>
        <strain evidence="1">ZJHYS-2018</strain>
    </source>
</reference>
<gene>
    <name evidence="1" type="ORF">GBF38_008828</name>
</gene>
<organism evidence="1 2">
    <name type="scientific">Nibea albiflora</name>
    <name type="common">Yellow drum</name>
    <name type="synonym">Corvina albiflora</name>
    <dbReference type="NCBI Taxonomy" id="240163"/>
    <lineage>
        <taxon>Eukaryota</taxon>
        <taxon>Metazoa</taxon>
        <taxon>Chordata</taxon>
        <taxon>Craniata</taxon>
        <taxon>Vertebrata</taxon>
        <taxon>Euteleostomi</taxon>
        <taxon>Actinopterygii</taxon>
        <taxon>Neopterygii</taxon>
        <taxon>Teleostei</taxon>
        <taxon>Neoteleostei</taxon>
        <taxon>Acanthomorphata</taxon>
        <taxon>Eupercaria</taxon>
        <taxon>Sciaenidae</taxon>
        <taxon>Nibea</taxon>
    </lineage>
</organism>
<keyword evidence="2" id="KW-1185">Reference proteome</keyword>
<proteinExistence type="predicted"/>
<sequence>MVTWTADSDDRAESDDDVLTEEEEEEGDPLPFLKEGKKCQEKNPDSNTINYCLVYASHIHKQLCSIQQYLIKTAAQIQGLLLNRKWVHAGLPNTRPLLAPSKPINETAFLKARQQVQGAEKEPNNLLTDYQGLKLRGMHVQCLRDLYYTLSLALHHVSSDFTAPGLMLLRPTFEMRRCDTVSQELHPRVSETPFPPPYWLYCFFRLLANLNIGSHQQTEQTIHYMTCLHDADRFQLIPLAETDPDSDRRASTSFPLEKAAITFPITAYL</sequence>
<evidence type="ECO:0000313" key="1">
    <source>
        <dbReference type="EMBL" id="KAG8004544.1"/>
    </source>
</evidence>
<dbReference type="Proteomes" id="UP000805704">
    <property type="component" value="Chromosome 24"/>
</dbReference>
<name>A0ACB7EQQ7_NIBAL</name>
<accession>A0ACB7EQQ7</accession>